<reference evidence="1" key="1">
    <citation type="submission" date="2018-06" db="EMBL/GenBank/DDBJ databases">
        <title>Leveraging single-cell genomics to expand the Fungal Tree of Life.</title>
        <authorList>
            <consortium name="DOE Joint Genome Institute"/>
            <person name="Ahrendt S.R."/>
            <person name="Quandt C.A."/>
            <person name="Ciobanu D."/>
            <person name="Clum A."/>
            <person name="Salamov A."/>
            <person name="Andreopoulos B."/>
            <person name="Cheng J.-F."/>
            <person name="Woyke T."/>
            <person name="Pelin A."/>
            <person name="Henrissat B."/>
            <person name="Reynolds N."/>
            <person name="Benny G.L."/>
            <person name="Smith M.E."/>
            <person name="James T.Y."/>
            <person name="Grigoriev I.V."/>
        </authorList>
    </citation>
    <scope>NUCLEOTIDE SEQUENCE</scope>
    <source>
        <strain evidence="1">Perch Fen</strain>
    </source>
</reference>
<dbReference type="EMBL" id="KZ999647">
    <property type="protein sequence ID" value="RKO84870.1"/>
    <property type="molecule type" value="Genomic_DNA"/>
</dbReference>
<proteinExistence type="predicted"/>
<protein>
    <submittedName>
        <fullName evidence="1">Uncharacterized protein</fullName>
    </submittedName>
</protein>
<name>A0A4P9W2P2_9FUNG</name>
<dbReference type="Proteomes" id="UP000269721">
    <property type="component" value="Unassembled WGS sequence"/>
</dbReference>
<sequence>MLLWDICNVSPLYSPQSLLQRSRSAYPKAMSSVWNSIKHLAPPSSARDMRVQAVAGHAGTCENPDSGRGMSSTIKGSMGRLLFPRLGCNKIMNSRGLETRARSSQAVDVIFSMRDGDDSVRAQWVANSGGPPYNINLERAFSDWPCQQSNRGEFQSWAKLCTVSTGKDVGPSACTPFIGRLPTASAPPITEPTSFPEKYLICEKFPDVTQGAAVLSATTAMEVLAEGREAVRGGGKPELEVCSSSSV</sequence>
<gene>
    <name evidence="1" type="ORF">BDK51DRAFT_32722</name>
</gene>
<dbReference type="AlphaFoldDB" id="A0A4P9W2P2"/>
<evidence type="ECO:0000313" key="1">
    <source>
        <dbReference type="EMBL" id="RKO84870.1"/>
    </source>
</evidence>
<keyword evidence="2" id="KW-1185">Reference proteome</keyword>
<evidence type="ECO:0000313" key="2">
    <source>
        <dbReference type="Proteomes" id="UP000269721"/>
    </source>
</evidence>
<organism evidence="1 2">
    <name type="scientific">Blyttiomyces helicus</name>
    <dbReference type="NCBI Taxonomy" id="388810"/>
    <lineage>
        <taxon>Eukaryota</taxon>
        <taxon>Fungi</taxon>
        <taxon>Fungi incertae sedis</taxon>
        <taxon>Chytridiomycota</taxon>
        <taxon>Chytridiomycota incertae sedis</taxon>
        <taxon>Chytridiomycetes</taxon>
        <taxon>Chytridiomycetes incertae sedis</taxon>
        <taxon>Blyttiomyces</taxon>
    </lineage>
</organism>
<accession>A0A4P9W2P2</accession>